<dbReference type="InterPro" id="IPR001296">
    <property type="entry name" value="Glyco_trans_1"/>
</dbReference>
<dbReference type="Gene3D" id="1.20.120.1230">
    <property type="match status" value="1"/>
</dbReference>
<dbReference type="EMBL" id="MRCC01000014">
    <property type="protein sequence ID" value="OKH23973.1"/>
    <property type="molecule type" value="Genomic_DNA"/>
</dbReference>
<dbReference type="PANTHER" id="PTHR45839">
    <property type="match status" value="1"/>
</dbReference>
<dbReference type="PANTHER" id="PTHR45839:SF7">
    <property type="entry name" value="SUCROSE SYNTHASE 1"/>
    <property type="match status" value="1"/>
</dbReference>
<evidence type="ECO:0000259" key="7">
    <source>
        <dbReference type="Pfam" id="PF00534"/>
    </source>
</evidence>
<dbReference type="InterPro" id="IPR012820">
    <property type="entry name" value="Sucrose_synthase_pln/cyn"/>
</dbReference>
<dbReference type="Pfam" id="PF00862">
    <property type="entry name" value="GT-B_Sucrose_synth"/>
    <property type="match status" value="1"/>
</dbReference>
<dbReference type="Pfam" id="PF00534">
    <property type="entry name" value="Glycos_transf_1"/>
    <property type="match status" value="1"/>
</dbReference>
<feature type="domain" description="Sucrose synthase first GT-B" evidence="8">
    <location>
        <begin position="258"/>
        <end position="547"/>
    </location>
</feature>
<evidence type="ECO:0000256" key="4">
    <source>
        <dbReference type="ARBA" id="ARBA00022679"/>
    </source>
</evidence>
<proteinExistence type="predicted"/>
<dbReference type="GO" id="GO:0005985">
    <property type="term" value="P:sucrose metabolic process"/>
    <property type="evidence" value="ECO:0007669"/>
    <property type="project" value="UniProtKB-UniRule"/>
</dbReference>
<dbReference type="Pfam" id="PF24862">
    <property type="entry name" value="SUS_EPBD"/>
    <property type="match status" value="1"/>
</dbReference>
<dbReference type="OrthoDB" id="7847955at2"/>
<dbReference type="NCBIfam" id="TIGR02470">
    <property type="entry name" value="sucr_synth"/>
    <property type="match status" value="1"/>
</dbReference>
<dbReference type="InterPro" id="IPR056736">
    <property type="entry name" value="SUS_EPBD"/>
</dbReference>
<evidence type="ECO:0000256" key="1">
    <source>
        <dbReference type="ARBA" id="ARBA00012540"/>
    </source>
</evidence>
<evidence type="ECO:0000259" key="8">
    <source>
        <dbReference type="Pfam" id="PF00862"/>
    </source>
</evidence>
<dbReference type="SUPFAM" id="SSF53756">
    <property type="entry name" value="UDP-Glycosyltransferase/glycogen phosphorylase"/>
    <property type="match status" value="1"/>
</dbReference>
<dbReference type="EC" id="2.4.1.13" evidence="1 6"/>
<dbReference type="Proteomes" id="UP000185984">
    <property type="component" value="Unassembled WGS sequence"/>
</dbReference>
<evidence type="ECO:0000256" key="6">
    <source>
        <dbReference type="NCBIfam" id="TIGR02470"/>
    </source>
</evidence>
<organism evidence="10 11">
    <name type="scientific">Chroogloeocystis siderophila 5.2 s.c.1</name>
    <dbReference type="NCBI Taxonomy" id="247279"/>
    <lineage>
        <taxon>Bacteria</taxon>
        <taxon>Bacillati</taxon>
        <taxon>Cyanobacteriota</taxon>
        <taxon>Cyanophyceae</taxon>
        <taxon>Oscillatoriophycideae</taxon>
        <taxon>Chroococcales</taxon>
        <taxon>Chroococcaceae</taxon>
        <taxon>Chroogloeocystis</taxon>
    </lineage>
</organism>
<protein>
    <recommendedName>
        <fullName evidence="2 6">Sucrose synthase</fullName>
        <ecNumber evidence="1 6">2.4.1.13</ecNumber>
    </recommendedName>
</protein>
<evidence type="ECO:0000256" key="3">
    <source>
        <dbReference type="ARBA" id="ARBA00022676"/>
    </source>
</evidence>
<dbReference type="RefSeq" id="WP_073550684.1">
    <property type="nucleotide sequence ID" value="NZ_CAWMVK010000006.1"/>
</dbReference>
<comment type="caution">
    <text evidence="10">The sequence shown here is derived from an EMBL/GenBank/DDBJ whole genome shotgun (WGS) entry which is preliminary data.</text>
</comment>
<gene>
    <name evidence="10" type="ORF">NIES1031_16920</name>
</gene>
<feature type="domain" description="Sucrose synthase EPBD" evidence="9">
    <location>
        <begin position="146"/>
        <end position="234"/>
    </location>
</feature>
<dbReference type="AlphaFoldDB" id="A0A1U7HK53"/>
<dbReference type="InterPro" id="IPR000368">
    <property type="entry name" value="Sucrose_synth_GT-B1"/>
</dbReference>
<dbReference type="Gene3D" id="3.40.50.2000">
    <property type="entry name" value="Glycogen Phosphorylase B"/>
    <property type="match status" value="2"/>
</dbReference>
<dbReference type="Gene3D" id="3.10.450.330">
    <property type="match status" value="1"/>
</dbReference>
<reference evidence="10 11" key="1">
    <citation type="submission" date="2016-11" db="EMBL/GenBank/DDBJ databases">
        <title>Draft Genome Sequences of Nine Cyanobacterial Strains from Diverse Habitats.</title>
        <authorList>
            <person name="Zhu T."/>
            <person name="Hou S."/>
            <person name="Lu X."/>
            <person name="Hess W.R."/>
        </authorList>
    </citation>
    <scope>NUCLEOTIDE SEQUENCE [LARGE SCALE GENOMIC DNA]</scope>
    <source>
        <strain evidence="10 11">5.2 s.c.1</strain>
    </source>
</reference>
<evidence type="ECO:0000313" key="11">
    <source>
        <dbReference type="Proteomes" id="UP000185984"/>
    </source>
</evidence>
<dbReference type="STRING" id="247279.NIES1031_16920"/>
<keyword evidence="3" id="KW-0328">Glycosyltransferase</keyword>
<evidence type="ECO:0000259" key="9">
    <source>
        <dbReference type="Pfam" id="PF24862"/>
    </source>
</evidence>
<comment type="catalytic activity">
    <reaction evidence="5">
        <text>an NDP-alpha-D-glucose + D-fructose = a ribonucleoside 5'-diphosphate + sucrose + H(+)</text>
        <dbReference type="Rhea" id="RHEA:16241"/>
        <dbReference type="ChEBI" id="CHEBI:15378"/>
        <dbReference type="ChEBI" id="CHEBI:17992"/>
        <dbReference type="ChEBI" id="CHEBI:37721"/>
        <dbReference type="ChEBI" id="CHEBI:57930"/>
        <dbReference type="ChEBI" id="CHEBI:76533"/>
        <dbReference type="EC" id="2.4.1.13"/>
    </reaction>
</comment>
<keyword evidence="11" id="KW-1185">Reference proteome</keyword>
<evidence type="ECO:0000313" key="10">
    <source>
        <dbReference type="EMBL" id="OKH23973.1"/>
    </source>
</evidence>
<dbReference type="GO" id="GO:0016157">
    <property type="term" value="F:sucrose synthase activity"/>
    <property type="evidence" value="ECO:0007669"/>
    <property type="project" value="UniProtKB-UniRule"/>
</dbReference>
<evidence type="ECO:0000256" key="2">
    <source>
        <dbReference type="ARBA" id="ARBA00020955"/>
    </source>
</evidence>
<feature type="domain" description="Glycosyl transferase family 1" evidence="7">
    <location>
        <begin position="565"/>
        <end position="722"/>
    </location>
</feature>
<name>A0A1U7HK53_9CHRO</name>
<accession>A0A1U7HK53</accession>
<sequence length="801" mass="92425">METLIRAVLESEEKKDFQQFIEQLSAIDRVYLLRNEILHAFANYCQEQEKPVYFFRSSAIGELIHAIHEMLLEDGAIWLMLRTRIASQESWWLSADLSQFKPVSVRALLDVRDRFVHSEHSQILKINFQPFHRDTPSIDDPRNIGQGLTFLNHYLCDQLSANPDYWVQALFRVLQRQEFDGIPLLIGDRISSRMQLHESVAQALKKVSQYPSDTPYTTLHPALQELGFEPGWGNTAGRVYETLELLERLLTTPSPALLEAFVSRIPAFLRVVLVSIHGWVGQEEVLGRAETMGQVIYVLEQARHLEQQLQADVQQAGLAWLGIQPQVTILTRLIPNCEGTYCNQRIEKLEGTENGWILRVPFREFNPNVTQNWISKFEIWPYLESFALDAAPQLVRHFGGNPHLVIGHYSDGNLVSFLLARQFNAIQCNIAHSLEKSRYLFSDLYWQEFEPHYHFSAQFTADLISMNAADFVIASSYQEIVGTPDAIGQYESYKCFTMPQLYHVVDGINLFSPRFNVVPPGINELRYYPYFQTESRHQRDRVRDLLFHRQDAAIFGTLDDAEKCPILAVGSISQTNNQTGLIAWFGQSPTLRNRCNLILITNKQHVTEASTPEEAREIEKLHALIAQYQLAGQIRWIGMQLQSDEMSEVYRVIADKRGIFINFARFEAFGRSVLEAMRSGLPVFATEFGGIAEIIQDGDNGFYINPTNFDDTTWKILNFLNQCDANPQLWQTISDRAIQRIDRHCNWQTHVKQLLLFARIYGFWDYISHSSREALQCYLDALFHLLYKPRAAQILDEHKQR</sequence>
<keyword evidence="4" id="KW-0808">Transferase</keyword>
<evidence type="ECO:0000256" key="5">
    <source>
        <dbReference type="ARBA" id="ARBA00049030"/>
    </source>
</evidence>